<dbReference type="EMBL" id="BAAAGX010000046">
    <property type="protein sequence ID" value="GAA0283227.1"/>
    <property type="molecule type" value="Genomic_DNA"/>
</dbReference>
<gene>
    <name evidence="3" type="ORF">GCM10009539_84070</name>
</gene>
<proteinExistence type="predicted"/>
<feature type="region of interest" description="Disordered" evidence="1">
    <location>
        <begin position="107"/>
        <end position="138"/>
    </location>
</feature>
<comment type="caution">
    <text evidence="3">The sequence shown here is derived from an EMBL/GenBank/DDBJ whole genome shotgun (WGS) entry which is preliminary data.</text>
</comment>
<feature type="transmembrane region" description="Helical" evidence="2">
    <location>
        <begin position="62"/>
        <end position="84"/>
    </location>
</feature>
<evidence type="ECO:0000313" key="4">
    <source>
        <dbReference type="Proteomes" id="UP001500967"/>
    </source>
</evidence>
<evidence type="ECO:0000256" key="2">
    <source>
        <dbReference type="SAM" id="Phobius"/>
    </source>
</evidence>
<name>A0ABP3EZD9_9ACTN</name>
<dbReference type="RefSeq" id="WP_344654548.1">
    <property type="nucleotide sequence ID" value="NZ_BAAAGX010000046.1"/>
</dbReference>
<organism evidence="3 4">
    <name type="scientific">Cryptosporangium japonicum</name>
    <dbReference type="NCBI Taxonomy" id="80872"/>
    <lineage>
        <taxon>Bacteria</taxon>
        <taxon>Bacillati</taxon>
        <taxon>Actinomycetota</taxon>
        <taxon>Actinomycetes</taxon>
        <taxon>Cryptosporangiales</taxon>
        <taxon>Cryptosporangiaceae</taxon>
        <taxon>Cryptosporangium</taxon>
    </lineage>
</organism>
<dbReference type="Proteomes" id="UP001500967">
    <property type="component" value="Unassembled WGS sequence"/>
</dbReference>
<evidence type="ECO:0000256" key="1">
    <source>
        <dbReference type="SAM" id="MobiDB-lite"/>
    </source>
</evidence>
<feature type="region of interest" description="Disordered" evidence="1">
    <location>
        <begin position="1"/>
        <end position="51"/>
    </location>
</feature>
<sequence length="306" mass="32400">MTTGNGSGNANGGGESPWARPATGSEPPVTWVPPRPPVTPSYRPYQQPAPDVVETPAAKPQLARWVIGGGALLVLGLVAVLVLASTGVFRSDNPSLFGPFAGENPEASGPPLARLCPPASENPPPGGEEPAPVEGPRITDRGSGISYLRLDAPWTLWDRGPWGQGTLGVDFETGYYFVTETYSGGDYLASVLSGKVPATVGDSLSLNLPCAGRQVAEDVRRAYYPQPNVKEQTRDEQIVVGGRPAWVSTFHLTFEANGLDARGEQVAVVLVDVGRPDAAVLYISIPDTHRQYNPEIDRIVASIQPA</sequence>
<protein>
    <submittedName>
        <fullName evidence="3">Uncharacterized protein</fullName>
    </submittedName>
</protein>
<keyword evidence="2" id="KW-0812">Transmembrane</keyword>
<feature type="compositionally biased region" description="Pro residues" evidence="1">
    <location>
        <begin position="30"/>
        <end position="39"/>
    </location>
</feature>
<keyword evidence="4" id="KW-1185">Reference proteome</keyword>
<keyword evidence="2" id="KW-1133">Transmembrane helix</keyword>
<accession>A0ABP3EZD9</accession>
<keyword evidence="2" id="KW-0472">Membrane</keyword>
<reference evidence="4" key="1">
    <citation type="journal article" date="2019" name="Int. J. Syst. Evol. Microbiol.">
        <title>The Global Catalogue of Microorganisms (GCM) 10K type strain sequencing project: providing services to taxonomists for standard genome sequencing and annotation.</title>
        <authorList>
            <consortium name="The Broad Institute Genomics Platform"/>
            <consortium name="The Broad Institute Genome Sequencing Center for Infectious Disease"/>
            <person name="Wu L."/>
            <person name="Ma J."/>
        </authorList>
    </citation>
    <scope>NUCLEOTIDE SEQUENCE [LARGE SCALE GENOMIC DNA]</scope>
    <source>
        <strain evidence="4">JCM 10425</strain>
    </source>
</reference>
<evidence type="ECO:0000313" key="3">
    <source>
        <dbReference type="EMBL" id="GAA0283227.1"/>
    </source>
</evidence>
<feature type="compositionally biased region" description="Gly residues" evidence="1">
    <location>
        <begin position="1"/>
        <end position="15"/>
    </location>
</feature>